<accession>A0A5D4RH30</accession>
<protein>
    <submittedName>
        <fullName evidence="4">Nucleoside hydrolase</fullName>
    </submittedName>
</protein>
<keyword evidence="2" id="KW-0326">Glycosidase</keyword>
<dbReference type="InterPro" id="IPR023186">
    <property type="entry name" value="IUNH"/>
</dbReference>
<dbReference type="CDD" id="cd00455">
    <property type="entry name" value="nuc_hydro"/>
    <property type="match status" value="1"/>
</dbReference>
<dbReference type="Gene3D" id="3.90.245.10">
    <property type="entry name" value="Ribonucleoside hydrolase-like"/>
    <property type="match status" value="1"/>
</dbReference>
<dbReference type="GO" id="GO:0008477">
    <property type="term" value="F:purine nucleosidase activity"/>
    <property type="evidence" value="ECO:0007669"/>
    <property type="project" value="TreeGrafter"/>
</dbReference>
<keyword evidence="1 4" id="KW-0378">Hydrolase</keyword>
<evidence type="ECO:0000259" key="3">
    <source>
        <dbReference type="Pfam" id="PF01156"/>
    </source>
</evidence>
<feature type="domain" description="Inosine/uridine-preferring nucleoside hydrolase" evidence="3">
    <location>
        <begin position="7"/>
        <end position="311"/>
    </location>
</feature>
<dbReference type="InterPro" id="IPR036452">
    <property type="entry name" value="Ribo_hydro-like"/>
</dbReference>
<dbReference type="SUPFAM" id="SSF53590">
    <property type="entry name" value="Nucleoside hydrolase"/>
    <property type="match status" value="1"/>
</dbReference>
<dbReference type="PANTHER" id="PTHR12304:SF4">
    <property type="entry name" value="URIDINE NUCLEOSIDASE"/>
    <property type="match status" value="1"/>
</dbReference>
<sequence>MAKNKNVLFFSDFGIDDFVAAIYALFSEEVNIVGIVADYGNISRLDALRNAAYLREVTGIADIPVFSGAELPLTGENPVYYPDVHGLEGLGPISLPEYEVKGEFFENFDGIKEIIAKYEDDLIIVNVGRLSSLATAFILYPSYMSRVKDFYIMGGAFNVPGNVSPVAEANFFGDPYAANIVIRQAPKQIHIFPLDVTMSAIVTPVLIDRLNEYYKEINSKPGLLVKPMVDYYYEFYKKRDPDISGSPLHDVFTLWALTDGAVIEYKDLPVIIQVDQGEGQGQSIGDFRKYIEKAEYPVHKVAISFDYARFITSFYTTMKNHYSDQPRS</sequence>
<name>A0A5D4RH30_9BACI</name>
<evidence type="ECO:0000313" key="4">
    <source>
        <dbReference type="EMBL" id="TYS49186.1"/>
    </source>
</evidence>
<dbReference type="GO" id="GO:0006152">
    <property type="term" value="P:purine nucleoside catabolic process"/>
    <property type="evidence" value="ECO:0007669"/>
    <property type="project" value="TreeGrafter"/>
</dbReference>
<proteinExistence type="predicted"/>
<dbReference type="Proteomes" id="UP000322139">
    <property type="component" value="Unassembled WGS sequence"/>
</dbReference>
<reference evidence="4 5" key="1">
    <citation type="submission" date="2019-08" db="EMBL/GenBank/DDBJ databases">
        <title>Bacillus genomes from the desert of Cuatro Cienegas, Coahuila.</title>
        <authorList>
            <person name="Olmedo-Alvarez G."/>
        </authorList>
    </citation>
    <scope>NUCLEOTIDE SEQUENCE [LARGE SCALE GENOMIC DNA]</scope>
    <source>
        <strain evidence="4 5">CH446_14T</strain>
    </source>
</reference>
<evidence type="ECO:0000256" key="2">
    <source>
        <dbReference type="ARBA" id="ARBA00023295"/>
    </source>
</evidence>
<evidence type="ECO:0000256" key="1">
    <source>
        <dbReference type="ARBA" id="ARBA00022801"/>
    </source>
</evidence>
<comment type="caution">
    <text evidence="4">The sequence shown here is derived from an EMBL/GenBank/DDBJ whole genome shotgun (WGS) entry which is preliminary data.</text>
</comment>
<dbReference type="GO" id="GO:0005829">
    <property type="term" value="C:cytosol"/>
    <property type="evidence" value="ECO:0007669"/>
    <property type="project" value="TreeGrafter"/>
</dbReference>
<dbReference type="InterPro" id="IPR001910">
    <property type="entry name" value="Inosine/uridine_hydrolase_dom"/>
</dbReference>
<organism evidence="4 5">
    <name type="scientific">Bacillus infantis</name>
    <dbReference type="NCBI Taxonomy" id="324767"/>
    <lineage>
        <taxon>Bacteria</taxon>
        <taxon>Bacillati</taxon>
        <taxon>Bacillota</taxon>
        <taxon>Bacilli</taxon>
        <taxon>Bacillales</taxon>
        <taxon>Bacillaceae</taxon>
        <taxon>Bacillus</taxon>
    </lineage>
</organism>
<dbReference type="PANTHER" id="PTHR12304">
    <property type="entry name" value="INOSINE-URIDINE PREFERRING NUCLEOSIDE HYDROLASE"/>
    <property type="match status" value="1"/>
</dbReference>
<dbReference type="Pfam" id="PF01156">
    <property type="entry name" value="IU_nuc_hydro"/>
    <property type="match status" value="1"/>
</dbReference>
<dbReference type="RefSeq" id="WP_148974333.1">
    <property type="nucleotide sequence ID" value="NZ_JBNIKT010000007.1"/>
</dbReference>
<evidence type="ECO:0000313" key="5">
    <source>
        <dbReference type="Proteomes" id="UP000322139"/>
    </source>
</evidence>
<dbReference type="EMBL" id="VTER01000004">
    <property type="protein sequence ID" value="TYS49186.1"/>
    <property type="molecule type" value="Genomic_DNA"/>
</dbReference>
<dbReference type="AlphaFoldDB" id="A0A5D4RH30"/>
<gene>
    <name evidence="4" type="ORF">FZD51_08155</name>
</gene>